<evidence type="ECO:0000259" key="10">
    <source>
        <dbReference type="PROSITE" id="PS51194"/>
    </source>
</evidence>
<dbReference type="SUPFAM" id="SSF52540">
    <property type="entry name" value="P-loop containing nucleoside triphosphate hydrolases"/>
    <property type="match status" value="2"/>
</dbReference>
<reference evidence="11 12" key="1">
    <citation type="journal article" date="2015" name="Nature">
        <title>rRNA introns, odd ribosomes, and small enigmatic genomes across a large radiation of phyla.</title>
        <authorList>
            <person name="Brown C.T."/>
            <person name="Hug L.A."/>
            <person name="Thomas B.C."/>
            <person name="Sharon I."/>
            <person name="Castelle C.J."/>
            <person name="Singh A."/>
            <person name="Wilkins M.J."/>
            <person name="Williams K.H."/>
            <person name="Banfield J.F."/>
        </authorList>
    </citation>
    <scope>NUCLEOTIDE SEQUENCE [LARGE SCALE GENOMIC DNA]</scope>
</reference>
<dbReference type="Pfam" id="PF00271">
    <property type="entry name" value="Helicase_C"/>
    <property type="match status" value="1"/>
</dbReference>
<dbReference type="Proteomes" id="UP000033907">
    <property type="component" value="Unassembled WGS sequence"/>
</dbReference>
<dbReference type="GO" id="GO:0003678">
    <property type="term" value="F:DNA helicase activity"/>
    <property type="evidence" value="ECO:0007669"/>
    <property type="project" value="TreeGrafter"/>
</dbReference>
<comment type="caution">
    <text evidence="11">The sequence shown here is derived from an EMBL/GenBank/DDBJ whole genome shotgun (WGS) entry which is preliminary data.</text>
</comment>
<evidence type="ECO:0000259" key="9">
    <source>
        <dbReference type="PROSITE" id="PS51192"/>
    </source>
</evidence>
<dbReference type="NCBIfam" id="NF008168">
    <property type="entry name" value="PRK10917.2-2"/>
    <property type="match status" value="1"/>
</dbReference>
<dbReference type="AlphaFoldDB" id="A0A0G1EPJ7"/>
<evidence type="ECO:0000256" key="1">
    <source>
        <dbReference type="ARBA" id="ARBA00022741"/>
    </source>
</evidence>
<evidence type="ECO:0000256" key="6">
    <source>
        <dbReference type="ARBA" id="ARBA00023125"/>
    </source>
</evidence>
<protein>
    <recommendedName>
        <fullName evidence="8">Probable DNA 3'-5' helicase RecG</fullName>
    </recommendedName>
</protein>
<dbReference type="PATRIC" id="fig|1618778.3.peg.159"/>
<dbReference type="PANTHER" id="PTHR47964">
    <property type="entry name" value="ATP-DEPENDENT DNA HELICASE HOMOLOG RECG, CHLOROPLASTIC"/>
    <property type="match status" value="1"/>
</dbReference>
<keyword evidence="7" id="KW-0234">DNA repair</keyword>
<keyword evidence="1" id="KW-0547">Nucleotide-binding</keyword>
<dbReference type="EMBL" id="LCGH01000002">
    <property type="protein sequence ID" value="KKT11708.1"/>
    <property type="molecule type" value="Genomic_DNA"/>
</dbReference>
<dbReference type="PROSITE" id="PS51194">
    <property type="entry name" value="HELICASE_CTER"/>
    <property type="match status" value="1"/>
</dbReference>
<evidence type="ECO:0000256" key="5">
    <source>
        <dbReference type="ARBA" id="ARBA00022840"/>
    </source>
</evidence>
<dbReference type="InterPro" id="IPR011545">
    <property type="entry name" value="DEAD/DEAH_box_helicase_dom"/>
</dbReference>
<dbReference type="Pfam" id="PF00270">
    <property type="entry name" value="DEAD"/>
    <property type="match status" value="1"/>
</dbReference>
<sequence length="750" mass="85306">MELSDQLETKFPKLDDNQKRALRRLKIFSVADLLFHFPIRYSDISEVKNIADLSPGDVATVYGKVSKLKTKKSFRSRMPTGEGEITDLSGKIKIIWFNQAYLAKMIKDGETVKLTGKVTAGKNGIYLANPEFEKMPDMPIDSHDTLFKSRPPENFLNNKAVTAREVEKNFQEAEGLSYPIYPETRGITSKWFYHAVEKIFKDKTLDRIEDYIPDDILKKYHLPTLKTALVWIHKPKNKNDAESARKRFAFEEVFCIQLERQHDKFEYRKNKSFQIKPKEKYVKEFLQRFPFDATNSQKKSIDTVLADMGKTFPMSRLLEGDVGSGKTAVAATASYVTVQQRPNGQSFGNLQVAYMAPTEILSTQHFESFIEYFRHLPINIGLITGSGCRKFPSKVNLGNWTTISRAQLLKWVANGEIPILIGTHALIQKTVKFKNLALVVIDEQHRFGTAQRRKLVRKDNIAPHLLSMTATPIPRTLALTIYGDLDLSLLDEMPAGRKPIITEIITPDKRNETYEKVRQELKAGRQLYVICPRIFEPDPEKELALNVKSAVEEAKRLKREVFREYEIGILHSKMSKEKKEKVMAEFTEGKINILCATSVVEVGVNVPNATVIIIEGAERFGLAQLHQLRGRVIRSMHQAYCYVFADAKRPSFAKATDGQGKTMARLNALITAKNGFELAELDLTLRGAGELGGTKQWGITDLGMEAIKNIRMVEAARTEAIRLIEEDPELARYPLLKQKVRKKAGEFHFE</sequence>
<dbReference type="CDD" id="cd04488">
    <property type="entry name" value="RecG_wedge_OBF"/>
    <property type="match status" value="1"/>
</dbReference>
<organism evidence="11 12">
    <name type="scientific">Candidatus Nomurabacteria bacterium GW2011_GWF2_43_24</name>
    <dbReference type="NCBI Taxonomy" id="1618778"/>
    <lineage>
        <taxon>Bacteria</taxon>
        <taxon>Candidatus Nomuraibacteriota</taxon>
    </lineage>
</organism>
<dbReference type="InterPro" id="IPR014001">
    <property type="entry name" value="Helicase_ATP-bd"/>
</dbReference>
<dbReference type="Pfam" id="PF17191">
    <property type="entry name" value="RecG_wedge"/>
    <property type="match status" value="1"/>
</dbReference>
<dbReference type="SMART" id="SM00487">
    <property type="entry name" value="DEXDc"/>
    <property type="match status" value="1"/>
</dbReference>
<name>A0A0G1EPJ7_9BACT</name>
<gene>
    <name evidence="11" type="ORF">UV91_C0002G0002</name>
</gene>
<dbReference type="Pfam" id="PF19833">
    <property type="entry name" value="RecG_dom3_C"/>
    <property type="match status" value="1"/>
</dbReference>
<keyword evidence="3" id="KW-0378">Hydrolase</keyword>
<feature type="domain" description="Helicase ATP-binding" evidence="9">
    <location>
        <begin position="307"/>
        <end position="490"/>
    </location>
</feature>
<dbReference type="GO" id="GO:0005524">
    <property type="term" value="F:ATP binding"/>
    <property type="evidence" value="ECO:0007669"/>
    <property type="project" value="UniProtKB-KW"/>
</dbReference>
<dbReference type="PANTHER" id="PTHR47964:SF1">
    <property type="entry name" value="ATP-DEPENDENT DNA HELICASE HOMOLOG RECG, CHLOROPLASTIC"/>
    <property type="match status" value="1"/>
</dbReference>
<dbReference type="GO" id="GO:0006281">
    <property type="term" value="P:DNA repair"/>
    <property type="evidence" value="ECO:0007669"/>
    <property type="project" value="UniProtKB-KW"/>
</dbReference>
<dbReference type="SUPFAM" id="SSF50249">
    <property type="entry name" value="Nucleic acid-binding proteins"/>
    <property type="match status" value="1"/>
</dbReference>
<evidence type="ECO:0000256" key="4">
    <source>
        <dbReference type="ARBA" id="ARBA00022806"/>
    </source>
</evidence>
<dbReference type="InterPro" id="IPR001650">
    <property type="entry name" value="Helicase_C-like"/>
</dbReference>
<dbReference type="Gene3D" id="2.40.50.140">
    <property type="entry name" value="Nucleic acid-binding proteins"/>
    <property type="match status" value="1"/>
</dbReference>
<dbReference type="InterPro" id="IPR047112">
    <property type="entry name" value="RecG/Mfd"/>
</dbReference>
<evidence type="ECO:0000256" key="7">
    <source>
        <dbReference type="ARBA" id="ARBA00023204"/>
    </source>
</evidence>
<feature type="domain" description="Helicase C-terminal" evidence="10">
    <location>
        <begin position="523"/>
        <end position="684"/>
    </location>
</feature>
<evidence type="ECO:0000313" key="11">
    <source>
        <dbReference type="EMBL" id="KKT11708.1"/>
    </source>
</evidence>
<keyword evidence="4 11" id="KW-0347">Helicase</keyword>
<keyword evidence="5" id="KW-0067">ATP-binding</keyword>
<dbReference type="InterPro" id="IPR033454">
    <property type="entry name" value="RecG_wedge"/>
</dbReference>
<proteinExistence type="predicted"/>
<keyword evidence="2" id="KW-0227">DNA damage</keyword>
<dbReference type="InterPro" id="IPR045562">
    <property type="entry name" value="RecG_dom3_C"/>
</dbReference>
<evidence type="ECO:0000256" key="8">
    <source>
        <dbReference type="ARBA" id="ARBA00049819"/>
    </source>
</evidence>
<dbReference type="PROSITE" id="PS51192">
    <property type="entry name" value="HELICASE_ATP_BIND_1"/>
    <property type="match status" value="1"/>
</dbReference>
<dbReference type="InterPro" id="IPR027417">
    <property type="entry name" value="P-loop_NTPase"/>
</dbReference>
<dbReference type="GO" id="GO:0003677">
    <property type="term" value="F:DNA binding"/>
    <property type="evidence" value="ECO:0007669"/>
    <property type="project" value="UniProtKB-KW"/>
</dbReference>
<evidence type="ECO:0000256" key="3">
    <source>
        <dbReference type="ARBA" id="ARBA00022801"/>
    </source>
</evidence>
<evidence type="ECO:0000256" key="2">
    <source>
        <dbReference type="ARBA" id="ARBA00022763"/>
    </source>
</evidence>
<dbReference type="InterPro" id="IPR012340">
    <property type="entry name" value="NA-bd_OB-fold"/>
</dbReference>
<dbReference type="SMART" id="SM00490">
    <property type="entry name" value="HELICc"/>
    <property type="match status" value="1"/>
</dbReference>
<evidence type="ECO:0000313" key="12">
    <source>
        <dbReference type="Proteomes" id="UP000033907"/>
    </source>
</evidence>
<accession>A0A0G1EPJ7</accession>
<dbReference type="GO" id="GO:0016787">
    <property type="term" value="F:hydrolase activity"/>
    <property type="evidence" value="ECO:0007669"/>
    <property type="project" value="UniProtKB-KW"/>
</dbReference>
<keyword evidence="6" id="KW-0238">DNA-binding</keyword>
<dbReference type="Gene3D" id="3.40.50.300">
    <property type="entry name" value="P-loop containing nucleotide triphosphate hydrolases"/>
    <property type="match status" value="2"/>
</dbReference>